<dbReference type="EMBL" id="CP068570">
    <property type="protein sequence ID" value="QQZ49280.1"/>
    <property type="molecule type" value="Genomic_DNA"/>
</dbReference>
<sequence length="169" mass="17984">MDAYALWYVRAAGWMTARVVPRVALMILAAGIVLPLMGQGQWAWQPPASLSAALLFLLSETLAIALACAIIMLINIIVVATMNARGINFLMQPIVIIFTGNLLPWPSIPTRCAPSSSSSPSLGFSTSQTASISLLSPARWPGRGSGCRCSDRPLHRPGPLLACPRHGPP</sequence>
<gene>
    <name evidence="3" type="ORF">JKL49_19620</name>
</gene>
<keyword evidence="2" id="KW-0812">Transmembrane</keyword>
<reference evidence="3" key="1">
    <citation type="submission" date="2021-01" db="EMBL/GenBank/DDBJ databases">
        <title>Genome sequence of Phenylobacterium sp. 20VBR1 isolated from a valley glaceir, Ny-Alesund, Svalbard.</title>
        <authorList>
            <person name="Thomas F.A."/>
            <person name="Krishnan K.P."/>
            <person name="Sinha R.K."/>
        </authorList>
    </citation>
    <scope>NUCLEOTIDE SEQUENCE</scope>
    <source>
        <strain evidence="3">20VBR1</strain>
    </source>
</reference>
<name>A0A974S747_9CAUL</name>
<feature type="transmembrane region" description="Helical" evidence="2">
    <location>
        <begin position="50"/>
        <end position="77"/>
    </location>
</feature>
<organism evidence="3">
    <name type="scientific">Phenylobacterium glaciei</name>
    <dbReference type="NCBI Taxonomy" id="2803784"/>
    <lineage>
        <taxon>Bacteria</taxon>
        <taxon>Pseudomonadati</taxon>
        <taxon>Pseudomonadota</taxon>
        <taxon>Alphaproteobacteria</taxon>
        <taxon>Caulobacterales</taxon>
        <taxon>Caulobacteraceae</taxon>
        <taxon>Phenylobacterium</taxon>
    </lineage>
</organism>
<feature type="region of interest" description="Disordered" evidence="1">
    <location>
        <begin position="141"/>
        <end position="169"/>
    </location>
</feature>
<dbReference type="AlphaFoldDB" id="A0A974S747"/>
<evidence type="ECO:0000256" key="1">
    <source>
        <dbReference type="SAM" id="MobiDB-lite"/>
    </source>
</evidence>
<feature type="transmembrane region" description="Helical" evidence="2">
    <location>
        <begin position="89"/>
        <end position="108"/>
    </location>
</feature>
<keyword evidence="2" id="KW-0472">Membrane</keyword>
<keyword evidence="2" id="KW-1133">Transmembrane helix</keyword>
<protein>
    <submittedName>
        <fullName evidence="3">Uncharacterized protein</fullName>
    </submittedName>
</protein>
<evidence type="ECO:0000256" key="2">
    <source>
        <dbReference type="SAM" id="Phobius"/>
    </source>
</evidence>
<accession>A0A974S747</accession>
<proteinExistence type="predicted"/>
<feature type="transmembrane region" description="Helical" evidence="2">
    <location>
        <begin position="19"/>
        <end position="38"/>
    </location>
</feature>
<evidence type="ECO:0000313" key="3">
    <source>
        <dbReference type="EMBL" id="QQZ49280.1"/>
    </source>
</evidence>